<keyword evidence="8" id="KW-1185">Reference proteome</keyword>
<evidence type="ECO:0000256" key="2">
    <source>
        <dbReference type="ARBA" id="ARBA00013194"/>
    </source>
</evidence>
<keyword evidence="4 5" id="KW-0413">Isomerase</keyword>
<evidence type="ECO:0000256" key="1">
    <source>
        <dbReference type="ARBA" id="ARBA00000971"/>
    </source>
</evidence>
<sequence length="159" mass="18161">MITRYAIAFPWVSLLSHIRGAPSSDKLDIKTTFKPTSCPITSRKDDKLAMLYVGTLASDGARFDANEDPKNPFEFRLGAGQVIKGWDQGLLEFSHDPITVQNFERKIKLSLISRHIFLPFFMPRQYVRGRETDTHNSLRDGLWEKRSGYRYTSGCNTSV</sequence>
<dbReference type="OrthoDB" id="1902587at2759"/>
<dbReference type="PROSITE" id="PS50059">
    <property type="entry name" value="FKBP_PPIASE"/>
    <property type="match status" value="1"/>
</dbReference>
<evidence type="ECO:0000313" key="7">
    <source>
        <dbReference type="EMBL" id="KAG0142046.1"/>
    </source>
</evidence>
<reference evidence="7" key="1">
    <citation type="submission" date="2013-11" db="EMBL/GenBank/DDBJ databases">
        <title>Genome sequence of the fusiform rust pathogen reveals effectors for host alternation and coevolution with pine.</title>
        <authorList>
            <consortium name="DOE Joint Genome Institute"/>
            <person name="Smith K."/>
            <person name="Pendleton A."/>
            <person name="Kubisiak T."/>
            <person name="Anderson C."/>
            <person name="Salamov A."/>
            <person name="Aerts A."/>
            <person name="Riley R."/>
            <person name="Clum A."/>
            <person name="Lindquist E."/>
            <person name="Ence D."/>
            <person name="Campbell M."/>
            <person name="Kronenberg Z."/>
            <person name="Feau N."/>
            <person name="Dhillon B."/>
            <person name="Hamelin R."/>
            <person name="Burleigh J."/>
            <person name="Smith J."/>
            <person name="Yandell M."/>
            <person name="Nelson C."/>
            <person name="Grigoriev I."/>
            <person name="Davis J."/>
        </authorList>
    </citation>
    <scope>NUCLEOTIDE SEQUENCE</scope>
    <source>
        <strain evidence="7">G11</strain>
    </source>
</reference>
<accession>A0A9P6N8S5</accession>
<organism evidence="7 8">
    <name type="scientific">Cronartium quercuum f. sp. fusiforme G11</name>
    <dbReference type="NCBI Taxonomy" id="708437"/>
    <lineage>
        <taxon>Eukaryota</taxon>
        <taxon>Fungi</taxon>
        <taxon>Dikarya</taxon>
        <taxon>Basidiomycota</taxon>
        <taxon>Pucciniomycotina</taxon>
        <taxon>Pucciniomycetes</taxon>
        <taxon>Pucciniales</taxon>
        <taxon>Coleosporiaceae</taxon>
        <taxon>Cronartium</taxon>
    </lineage>
</organism>
<comment type="caution">
    <text evidence="7">The sequence shown here is derived from an EMBL/GenBank/DDBJ whole genome shotgun (WGS) entry which is preliminary data.</text>
</comment>
<name>A0A9P6N8S5_9BASI</name>
<dbReference type="InterPro" id="IPR001179">
    <property type="entry name" value="PPIase_FKBP_dom"/>
</dbReference>
<dbReference type="Gene3D" id="3.10.50.40">
    <property type="match status" value="1"/>
</dbReference>
<proteinExistence type="predicted"/>
<dbReference type="PANTHER" id="PTHR45779">
    <property type="entry name" value="PEPTIDYLPROLYL ISOMERASE"/>
    <property type="match status" value="1"/>
</dbReference>
<evidence type="ECO:0000259" key="6">
    <source>
        <dbReference type="PROSITE" id="PS50059"/>
    </source>
</evidence>
<dbReference type="GO" id="GO:0005783">
    <property type="term" value="C:endoplasmic reticulum"/>
    <property type="evidence" value="ECO:0007669"/>
    <property type="project" value="TreeGrafter"/>
</dbReference>
<dbReference type="InterPro" id="IPR046357">
    <property type="entry name" value="PPIase_dom_sf"/>
</dbReference>
<evidence type="ECO:0000313" key="8">
    <source>
        <dbReference type="Proteomes" id="UP000886653"/>
    </source>
</evidence>
<dbReference type="SUPFAM" id="SSF54534">
    <property type="entry name" value="FKBP-like"/>
    <property type="match status" value="1"/>
</dbReference>
<dbReference type="GO" id="GO:0003755">
    <property type="term" value="F:peptidyl-prolyl cis-trans isomerase activity"/>
    <property type="evidence" value="ECO:0007669"/>
    <property type="project" value="UniProtKB-KW"/>
</dbReference>
<dbReference type="PANTHER" id="PTHR45779:SF7">
    <property type="entry name" value="PEPTIDYLPROLYL ISOMERASE"/>
    <property type="match status" value="1"/>
</dbReference>
<keyword evidence="3 5" id="KW-0697">Rotamase</keyword>
<dbReference type="InterPro" id="IPR044609">
    <property type="entry name" value="FKBP2/11"/>
</dbReference>
<dbReference type="AlphaFoldDB" id="A0A9P6N8S5"/>
<dbReference type="EMBL" id="MU167362">
    <property type="protein sequence ID" value="KAG0142046.1"/>
    <property type="molecule type" value="Genomic_DNA"/>
</dbReference>
<feature type="domain" description="PPIase FKBP-type" evidence="6">
    <location>
        <begin position="45"/>
        <end position="90"/>
    </location>
</feature>
<dbReference type="Pfam" id="PF00254">
    <property type="entry name" value="FKBP_C"/>
    <property type="match status" value="1"/>
</dbReference>
<evidence type="ECO:0000256" key="5">
    <source>
        <dbReference type="PROSITE-ProRule" id="PRU00277"/>
    </source>
</evidence>
<comment type="catalytic activity">
    <reaction evidence="1 5">
        <text>[protein]-peptidylproline (omega=180) = [protein]-peptidylproline (omega=0)</text>
        <dbReference type="Rhea" id="RHEA:16237"/>
        <dbReference type="Rhea" id="RHEA-COMP:10747"/>
        <dbReference type="Rhea" id="RHEA-COMP:10748"/>
        <dbReference type="ChEBI" id="CHEBI:83833"/>
        <dbReference type="ChEBI" id="CHEBI:83834"/>
        <dbReference type="EC" id="5.2.1.8"/>
    </reaction>
</comment>
<dbReference type="EC" id="5.2.1.8" evidence="2 5"/>
<evidence type="ECO:0000256" key="4">
    <source>
        <dbReference type="ARBA" id="ARBA00023235"/>
    </source>
</evidence>
<evidence type="ECO:0000256" key="3">
    <source>
        <dbReference type="ARBA" id="ARBA00023110"/>
    </source>
</evidence>
<protein>
    <recommendedName>
        <fullName evidence="2 5">peptidylprolyl isomerase</fullName>
        <ecNumber evidence="2 5">5.2.1.8</ecNumber>
    </recommendedName>
</protein>
<gene>
    <name evidence="7" type="ORF">CROQUDRAFT_663061</name>
</gene>
<dbReference type="Proteomes" id="UP000886653">
    <property type="component" value="Unassembled WGS sequence"/>
</dbReference>